<evidence type="ECO:0000256" key="8">
    <source>
        <dbReference type="PIRSR" id="PIRSR001589-1"/>
    </source>
</evidence>
<dbReference type="InterPro" id="IPR017932">
    <property type="entry name" value="GATase_2_dom"/>
</dbReference>
<keyword evidence="8" id="KW-0061">Asparagine biosynthesis</keyword>
<evidence type="ECO:0000256" key="2">
    <source>
        <dbReference type="ARBA" id="ARBA00005752"/>
    </source>
</evidence>
<proteinExistence type="inferred from homology"/>
<comment type="similarity">
    <text evidence="2">Belongs to the asparagine synthetase family.</text>
</comment>
<gene>
    <name evidence="11" type="ORF">CLV44_10370</name>
</gene>
<dbReference type="EMBL" id="PYGI01000003">
    <property type="protein sequence ID" value="PSL15789.1"/>
    <property type="molecule type" value="Genomic_DNA"/>
</dbReference>
<dbReference type="PIRSF" id="PIRSF001589">
    <property type="entry name" value="Asn_synthetase_glu-h"/>
    <property type="match status" value="1"/>
</dbReference>
<evidence type="ECO:0000313" key="11">
    <source>
        <dbReference type="EMBL" id="PSL15789.1"/>
    </source>
</evidence>
<dbReference type="InterPro" id="IPR029055">
    <property type="entry name" value="Ntn_hydrolases_N"/>
</dbReference>
<comment type="caution">
    <text evidence="11">The sequence shown here is derived from an EMBL/GenBank/DDBJ whole genome shotgun (WGS) entry which is preliminary data.</text>
</comment>
<feature type="binding site" evidence="9">
    <location>
        <position position="261"/>
    </location>
    <ligand>
        <name>ATP</name>
        <dbReference type="ChEBI" id="CHEBI:30616"/>
    </ligand>
</feature>
<dbReference type="GO" id="GO:0006529">
    <property type="term" value="P:asparagine biosynthetic process"/>
    <property type="evidence" value="ECO:0007669"/>
    <property type="project" value="UniProtKB-KW"/>
</dbReference>
<dbReference type="CDD" id="cd01991">
    <property type="entry name" value="Asn_synthase_B_C"/>
    <property type="match status" value="1"/>
</dbReference>
<dbReference type="EC" id="6.3.5.4" evidence="3"/>
<evidence type="ECO:0000259" key="10">
    <source>
        <dbReference type="PROSITE" id="PS51278"/>
    </source>
</evidence>
<evidence type="ECO:0000256" key="9">
    <source>
        <dbReference type="PIRSR" id="PIRSR001589-2"/>
    </source>
</evidence>
<dbReference type="InterPro" id="IPR014729">
    <property type="entry name" value="Rossmann-like_a/b/a_fold"/>
</dbReference>
<evidence type="ECO:0000256" key="4">
    <source>
        <dbReference type="ARBA" id="ARBA00022741"/>
    </source>
</evidence>
<evidence type="ECO:0000256" key="6">
    <source>
        <dbReference type="ARBA" id="ARBA00022962"/>
    </source>
</evidence>
<dbReference type="GO" id="GO:0004066">
    <property type="term" value="F:asparagine synthase (glutamine-hydrolyzing) activity"/>
    <property type="evidence" value="ECO:0007669"/>
    <property type="project" value="UniProtKB-EC"/>
</dbReference>
<dbReference type="GO" id="GO:0005524">
    <property type="term" value="F:ATP binding"/>
    <property type="evidence" value="ECO:0007669"/>
    <property type="project" value="UniProtKB-KW"/>
</dbReference>
<dbReference type="InterPro" id="IPR001962">
    <property type="entry name" value="Asn_synthase"/>
</dbReference>
<dbReference type="Proteomes" id="UP000242133">
    <property type="component" value="Unassembled WGS sequence"/>
</dbReference>
<accession>A0A2P8F260</accession>
<keyword evidence="4 9" id="KW-0547">Nucleotide-binding</keyword>
<dbReference type="Gene3D" id="3.40.50.620">
    <property type="entry name" value="HUPs"/>
    <property type="match status" value="1"/>
</dbReference>
<comment type="pathway">
    <text evidence="1">Amino-acid biosynthesis; L-asparagine biosynthesis; L-asparagine from L-aspartate (L-Gln route): step 1/1.</text>
</comment>
<dbReference type="InterPro" id="IPR051786">
    <property type="entry name" value="ASN_synthetase/amidase"/>
</dbReference>
<reference evidence="11 12" key="1">
    <citation type="submission" date="2018-03" db="EMBL/GenBank/DDBJ databases">
        <title>Genomic Encyclopedia of Archaeal and Bacterial Type Strains, Phase II (KMG-II): from individual species to whole genera.</title>
        <authorList>
            <person name="Goeker M."/>
        </authorList>
    </citation>
    <scope>NUCLEOTIDE SEQUENCE [LARGE SCALE GENOMIC DNA]</scope>
    <source>
        <strain evidence="11 12">DSM 17586</strain>
    </source>
</reference>
<dbReference type="CDD" id="cd00712">
    <property type="entry name" value="AsnB"/>
    <property type="match status" value="1"/>
</dbReference>
<dbReference type="GO" id="GO:0005829">
    <property type="term" value="C:cytosol"/>
    <property type="evidence" value="ECO:0007669"/>
    <property type="project" value="TreeGrafter"/>
</dbReference>
<dbReference type="OrthoDB" id="9763290at2"/>
<dbReference type="SUPFAM" id="SSF56235">
    <property type="entry name" value="N-terminal nucleophile aminohydrolases (Ntn hydrolases)"/>
    <property type="match status" value="1"/>
</dbReference>
<dbReference type="InterPro" id="IPR006426">
    <property type="entry name" value="Asn_synth_AEB"/>
</dbReference>
<dbReference type="Pfam" id="PF13537">
    <property type="entry name" value="GATase_7"/>
    <property type="match status" value="1"/>
</dbReference>
<organism evidence="11 12">
    <name type="scientific">Marinobacterium halophilum</name>
    <dbReference type="NCBI Taxonomy" id="267374"/>
    <lineage>
        <taxon>Bacteria</taxon>
        <taxon>Pseudomonadati</taxon>
        <taxon>Pseudomonadota</taxon>
        <taxon>Gammaproteobacteria</taxon>
        <taxon>Oceanospirillales</taxon>
        <taxon>Oceanospirillaceae</taxon>
        <taxon>Marinobacterium</taxon>
    </lineage>
</organism>
<dbReference type="AlphaFoldDB" id="A0A2P8F260"/>
<dbReference type="NCBIfam" id="TIGR01536">
    <property type="entry name" value="asn_synth_AEB"/>
    <property type="match status" value="1"/>
</dbReference>
<feature type="domain" description="Glutamine amidotransferase type-2" evidence="10">
    <location>
        <begin position="2"/>
        <end position="212"/>
    </location>
</feature>
<feature type="binding site" evidence="9">
    <location>
        <position position="287"/>
    </location>
    <ligand>
        <name>ATP</name>
        <dbReference type="ChEBI" id="CHEBI:30616"/>
    </ligand>
</feature>
<dbReference type="Pfam" id="PF00733">
    <property type="entry name" value="Asn_synthase"/>
    <property type="match status" value="1"/>
</dbReference>
<dbReference type="PANTHER" id="PTHR43284">
    <property type="entry name" value="ASPARAGINE SYNTHETASE (GLUTAMINE-HYDROLYZING)"/>
    <property type="match status" value="1"/>
</dbReference>
<name>A0A2P8F260_9GAMM</name>
<dbReference type="SUPFAM" id="SSF52402">
    <property type="entry name" value="Adenine nucleotide alpha hydrolases-like"/>
    <property type="match status" value="1"/>
</dbReference>
<protein>
    <recommendedName>
        <fullName evidence="3">asparagine synthase (glutamine-hydrolyzing)</fullName>
        <ecNumber evidence="3">6.3.5.4</ecNumber>
    </recommendedName>
</protein>
<feature type="active site" description="For GATase activity" evidence="8">
    <location>
        <position position="2"/>
    </location>
</feature>
<evidence type="ECO:0000256" key="3">
    <source>
        <dbReference type="ARBA" id="ARBA00012737"/>
    </source>
</evidence>
<feature type="binding site" evidence="9">
    <location>
        <position position="94"/>
    </location>
    <ligand>
        <name>L-glutamine</name>
        <dbReference type="ChEBI" id="CHEBI:58359"/>
    </ligand>
</feature>
<evidence type="ECO:0000256" key="5">
    <source>
        <dbReference type="ARBA" id="ARBA00022840"/>
    </source>
</evidence>
<evidence type="ECO:0000313" key="12">
    <source>
        <dbReference type="Proteomes" id="UP000242133"/>
    </source>
</evidence>
<comment type="catalytic activity">
    <reaction evidence="7">
        <text>L-aspartate + L-glutamine + ATP + H2O = L-asparagine + L-glutamate + AMP + diphosphate + H(+)</text>
        <dbReference type="Rhea" id="RHEA:12228"/>
        <dbReference type="ChEBI" id="CHEBI:15377"/>
        <dbReference type="ChEBI" id="CHEBI:15378"/>
        <dbReference type="ChEBI" id="CHEBI:29985"/>
        <dbReference type="ChEBI" id="CHEBI:29991"/>
        <dbReference type="ChEBI" id="CHEBI:30616"/>
        <dbReference type="ChEBI" id="CHEBI:33019"/>
        <dbReference type="ChEBI" id="CHEBI:58048"/>
        <dbReference type="ChEBI" id="CHEBI:58359"/>
        <dbReference type="ChEBI" id="CHEBI:456215"/>
        <dbReference type="EC" id="6.3.5.4"/>
    </reaction>
</comment>
<keyword evidence="5 9" id="KW-0067">ATP-binding</keyword>
<dbReference type="InterPro" id="IPR033738">
    <property type="entry name" value="AsnB_N"/>
</dbReference>
<dbReference type="PROSITE" id="PS51278">
    <property type="entry name" value="GATASE_TYPE_2"/>
    <property type="match status" value="1"/>
</dbReference>
<evidence type="ECO:0000256" key="7">
    <source>
        <dbReference type="ARBA" id="ARBA00048741"/>
    </source>
</evidence>
<keyword evidence="8" id="KW-0028">Amino-acid biosynthesis</keyword>
<dbReference type="Gene3D" id="3.60.20.10">
    <property type="entry name" value="Glutamine Phosphoribosylpyrophosphate, subunit 1, domain 1"/>
    <property type="match status" value="1"/>
</dbReference>
<dbReference type="PANTHER" id="PTHR43284:SF1">
    <property type="entry name" value="ASPARAGINE SYNTHETASE"/>
    <property type="match status" value="1"/>
</dbReference>
<dbReference type="RefSeq" id="WP_106590614.1">
    <property type="nucleotide sequence ID" value="NZ_PYGI01000003.1"/>
</dbReference>
<keyword evidence="12" id="KW-1185">Reference proteome</keyword>
<keyword evidence="6 8" id="KW-0315">Glutamine amidotransferase</keyword>
<evidence type="ECO:0000256" key="1">
    <source>
        <dbReference type="ARBA" id="ARBA00005187"/>
    </source>
</evidence>
<sequence length="616" mass="67915">MCGVLGAVDISISEAVLSVLQHRGPDGHGLEVIKCYERDVWLAHTRLSILDLSLAGHQPMKSQDGRWWVTFNGEIYNHLELRKELAGPFRGHSDTETLVELIAAQGLESVLARLNGMFAFAALDTVSGKLYLARDPFGIKPLYFMNNGNRLVFSSEVRAINSALKSSGLPVPGVDQAALQQFLTLRYTPSPSTLWQGVQRLAPGHFLSFDLATGASNQTCFVQATEKRFTGSLDEAIECYQDKLAQAVSRQLLSDVPVGVLLSGGIDSALVAAMVKDSGVLAPCYTVGFGSGHQECEISDAAHTANTLGLPFHSVLISPEQLRSALPSIARSIEEPLGTTSVMPMWELVKRAAEDVTVVLTGQGTDEPWGGYYRYQVELLRNIAGSPALWGGAAKLASLWKGKPDAFERGLRSLSQAKPVNQIIEAACLFTAGERESLTGFSSDGGASGQLAHWLQWLSPVAHLSSAERMMRADTRMNLADDLLLYADKISMASSLETRVPMLDIELVQFVESLPIDYRLRWRKGKIAHKAMAERYLPREIVHRPKKGFQVPFGAWSRNEWKSWLEPLLLDGLDGLLRREGVEQIWQQHLACKPDRSRQVFALMMLALWHQEHSFG</sequence>